<name>A0AAV6TDD4_9ARAC</name>
<dbReference type="Proteomes" id="UP000827092">
    <property type="component" value="Unassembled WGS sequence"/>
</dbReference>
<accession>A0AAV6TDD4</accession>
<gene>
    <name evidence="1" type="ORF">JTE90_027501</name>
</gene>
<organism evidence="1 2">
    <name type="scientific">Oedothorax gibbosus</name>
    <dbReference type="NCBI Taxonomy" id="931172"/>
    <lineage>
        <taxon>Eukaryota</taxon>
        <taxon>Metazoa</taxon>
        <taxon>Ecdysozoa</taxon>
        <taxon>Arthropoda</taxon>
        <taxon>Chelicerata</taxon>
        <taxon>Arachnida</taxon>
        <taxon>Araneae</taxon>
        <taxon>Araneomorphae</taxon>
        <taxon>Entelegynae</taxon>
        <taxon>Araneoidea</taxon>
        <taxon>Linyphiidae</taxon>
        <taxon>Erigoninae</taxon>
        <taxon>Oedothorax</taxon>
    </lineage>
</organism>
<protein>
    <submittedName>
        <fullName evidence="1">Uncharacterized protein</fullName>
    </submittedName>
</protein>
<dbReference type="AlphaFoldDB" id="A0AAV6TDD4"/>
<comment type="caution">
    <text evidence="1">The sequence shown here is derived from an EMBL/GenBank/DDBJ whole genome shotgun (WGS) entry which is preliminary data.</text>
</comment>
<proteinExistence type="predicted"/>
<keyword evidence="2" id="KW-1185">Reference proteome</keyword>
<evidence type="ECO:0000313" key="1">
    <source>
        <dbReference type="EMBL" id="KAG8155934.1"/>
    </source>
</evidence>
<sequence>MIHPAGFTHVLPCLHDFISSTFKFGIYFGTSASETRSIDSQSEVFTTIFNRKSLSTIRGPPLIKGPPVFDICRQKYCHKIKYETSHISADGSRLTTSRAVILQRGEEQPGVEKCSDKRVELARHGIHSHRTRSHWLRSQ</sequence>
<reference evidence="1 2" key="1">
    <citation type="journal article" date="2022" name="Nat. Ecol. Evol.">
        <title>A masculinizing supergene underlies an exaggerated male reproductive morph in a spider.</title>
        <authorList>
            <person name="Hendrickx F."/>
            <person name="De Corte Z."/>
            <person name="Sonet G."/>
            <person name="Van Belleghem S.M."/>
            <person name="Kostlbacher S."/>
            <person name="Vangestel C."/>
        </authorList>
    </citation>
    <scope>NUCLEOTIDE SEQUENCE [LARGE SCALE GENOMIC DNA]</scope>
    <source>
        <strain evidence="1">W744_W776</strain>
    </source>
</reference>
<dbReference type="EMBL" id="JAFNEN010006444">
    <property type="protein sequence ID" value="KAG8155934.1"/>
    <property type="molecule type" value="Genomic_DNA"/>
</dbReference>
<evidence type="ECO:0000313" key="2">
    <source>
        <dbReference type="Proteomes" id="UP000827092"/>
    </source>
</evidence>